<dbReference type="Proteomes" id="UP000582837">
    <property type="component" value="Unassembled WGS sequence"/>
</dbReference>
<gene>
    <name evidence="2" type="ORF">HNQ61_005248</name>
</gene>
<dbReference type="SUPFAM" id="SSF52980">
    <property type="entry name" value="Restriction endonuclease-like"/>
    <property type="match status" value="1"/>
</dbReference>
<proteinExistence type="predicted"/>
<dbReference type="PANTHER" id="PTHR34107">
    <property type="entry name" value="SLL0198 PROTEIN-RELATED"/>
    <property type="match status" value="1"/>
</dbReference>
<dbReference type="Pfam" id="PF05685">
    <property type="entry name" value="Uma2"/>
    <property type="match status" value="1"/>
</dbReference>
<keyword evidence="2" id="KW-0378">Hydrolase</keyword>
<keyword evidence="2" id="KW-0540">Nuclease</keyword>
<reference evidence="2 3" key="1">
    <citation type="submission" date="2020-08" db="EMBL/GenBank/DDBJ databases">
        <title>Genomic Encyclopedia of Type Strains, Phase IV (KMG-IV): sequencing the most valuable type-strain genomes for metagenomic binning, comparative biology and taxonomic classification.</title>
        <authorList>
            <person name="Goeker M."/>
        </authorList>
    </citation>
    <scope>NUCLEOTIDE SEQUENCE [LARGE SCALE GENOMIC DNA]</scope>
    <source>
        <strain evidence="2 3">DSM 29007</strain>
    </source>
</reference>
<feature type="domain" description="Putative restriction endonuclease" evidence="1">
    <location>
        <begin position="14"/>
        <end position="181"/>
    </location>
</feature>
<dbReference type="Gene3D" id="3.90.1570.10">
    <property type="entry name" value="tt1808, chain A"/>
    <property type="match status" value="1"/>
</dbReference>
<keyword evidence="2" id="KW-0255">Endonuclease</keyword>
<dbReference type="PANTHER" id="PTHR34107:SF4">
    <property type="entry name" value="SLL1222 PROTEIN"/>
    <property type="match status" value="1"/>
</dbReference>
<comment type="caution">
    <text evidence="2">The sequence shown here is derived from an EMBL/GenBank/DDBJ whole genome shotgun (WGS) entry which is preliminary data.</text>
</comment>
<protein>
    <submittedName>
        <fullName evidence="2">Uma2 family endonuclease</fullName>
    </submittedName>
</protein>
<accession>A0A841H666</accession>
<dbReference type="AlphaFoldDB" id="A0A841H666"/>
<evidence type="ECO:0000259" key="1">
    <source>
        <dbReference type="Pfam" id="PF05685"/>
    </source>
</evidence>
<dbReference type="InterPro" id="IPR012296">
    <property type="entry name" value="Nuclease_put_TT1808"/>
</dbReference>
<keyword evidence="3" id="KW-1185">Reference proteome</keyword>
<dbReference type="RefSeq" id="WP_170034187.1">
    <property type="nucleotide sequence ID" value="NZ_JABDTL010000001.1"/>
</dbReference>
<sequence length="202" mass="23050">MFAHAEHRSDWVSYEDFLANAEGVRAEWVDGEILYMSPQTDRHLLISGFLYKALGGYVRLKGIGGRVMQAGFQVRLGPRVGREPDVSYVAPQNMHRLTRTFVEGPVDLAVEVISPDSRVRDRRDKHREYAQYGVREYWLIDPDKETIEVFHLGAGGEVYEPVALGTPARVTSDVIPGLWIDPVWMWADDPDEFAAYREWGLI</sequence>
<dbReference type="CDD" id="cd06260">
    <property type="entry name" value="DUF820-like"/>
    <property type="match status" value="1"/>
</dbReference>
<dbReference type="EMBL" id="JACHIA010000026">
    <property type="protein sequence ID" value="MBB6073577.1"/>
    <property type="molecule type" value="Genomic_DNA"/>
</dbReference>
<dbReference type="InterPro" id="IPR011335">
    <property type="entry name" value="Restrct_endonuc-II-like"/>
</dbReference>
<evidence type="ECO:0000313" key="3">
    <source>
        <dbReference type="Proteomes" id="UP000582837"/>
    </source>
</evidence>
<dbReference type="GO" id="GO:0004519">
    <property type="term" value="F:endonuclease activity"/>
    <property type="evidence" value="ECO:0007669"/>
    <property type="project" value="UniProtKB-KW"/>
</dbReference>
<name>A0A841H666_9BACT</name>
<evidence type="ECO:0000313" key="2">
    <source>
        <dbReference type="EMBL" id="MBB6073577.1"/>
    </source>
</evidence>
<dbReference type="InterPro" id="IPR008538">
    <property type="entry name" value="Uma2"/>
</dbReference>
<organism evidence="2 3">
    <name type="scientific">Longimicrobium terrae</name>
    <dbReference type="NCBI Taxonomy" id="1639882"/>
    <lineage>
        <taxon>Bacteria</taxon>
        <taxon>Pseudomonadati</taxon>
        <taxon>Gemmatimonadota</taxon>
        <taxon>Longimicrobiia</taxon>
        <taxon>Longimicrobiales</taxon>
        <taxon>Longimicrobiaceae</taxon>
        <taxon>Longimicrobium</taxon>
    </lineage>
</organism>